<dbReference type="Pfam" id="PF07992">
    <property type="entry name" value="Pyr_redox_2"/>
    <property type="match status" value="1"/>
</dbReference>
<accession>A0A3G9IHY8</accession>
<dbReference type="Proteomes" id="UP000271573">
    <property type="component" value="Chromosome"/>
</dbReference>
<comment type="similarity">
    <text evidence="1">Belongs to the FAD-dependent oxidoreductase family.</text>
</comment>
<evidence type="ECO:0000256" key="4">
    <source>
        <dbReference type="ARBA" id="ARBA00023002"/>
    </source>
</evidence>
<dbReference type="PANTHER" id="PTHR43735">
    <property type="entry name" value="APOPTOSIS-INDUCING FACTOR 1"/>
    <property type="match status" value="1"/>
</dbReference>
<dbReference type="GO" id="GO:0005737">
    <property type="term" value="C:cytoplasm"/>
    <property type="evidence" value="ECO:0007669"/>
    <property type="project" value="TreeGrafter"/>
</dbReference>
<dbReference type="PRINTS" id="PR00469">
    <property type="entry name" value="PNDRDTASEII"/>
</dbReference>
<gene>
    <name evidence="6" type="ORF">Back2_28970</name>
</gene>
<dbReference type="SUPFAM" id="SSF51905">
    <property type="entry name" value="FAD/NAD(P)-binding domain"/>
    <property type="match status" value="2"/>
</dbReference>
<dbReference type="EMBL" id="AP019307">
    <property type="protein sequence ID" value="BBH18610.1"/>
    <property type="molecule type" value="Genomic_DNA"/>
</dbReference>
<keyword evidence="3" id="KW-0274">FAD</keyword>
<evidence type="ECO:0000313" key="7">
    <source>
        <dbReference type="Proteomes" id="UP000271573"/>
    </source>
</evidence>
<evidence type="ECO:0000259" key="5">
    <source>
        <dbReference type="Pfam" id="PF07992"/>
    </source>
</evidence>
<keyword evidence="4" id="KW-0560">Oxidoreductase</keyword>
<dbReference type="PRINTS" id="PR00368">
    <property type="entry name" value="FADPNR"/>
</dbReference>
<evidence type="ECO:0000256" key="1">
    <source>
        <dbReference type="ARBA" id="ARBA00006442"/>
    </source>
</evidence>
<dbReference type="PANTHER" id="PTHR43735:SF3">
    <property type="entry name" value="FERROPTOSIS SUPPRESSOR PROTEIN 1"/>
    <property type="match status" value="1"/>
</dbReference>
<dbReference type="KEGG" id="nbe:Back2_28970"/>
<organism evidence="6 7">
    <name type="scientific">Nocardioides baekrokdamisoli</name>
    <dbReference type="NCBI Taxonomy" id="1804624"/>
    <lineage>
        <taxon>Bacteria</taxon>
        <taxon>Bacillati</taxon>
        <taxon>Actinomycetota</taxon>
        <taxon>Actinomycetes</taxon>
        <taxon>Propionibacteriales</taxon>
        <taxon>Nocardioidaceae</taxon>
        <taxon>Nocardioides</taxon>
    </lineage>
</organism>
<evidence type="ECO:0000313" key="6">
    <source>
        <dbReference type="EMBL" id="BBH18610.1"/>
    </source>
</evidence>
<dbReference type="InterPro" id="IPR023753">
    <property type="entry name" value="FAD/NAD-binding_dom"/>
</dbReference>
<dbReference type="InterPro" id="IPR036188">
    <property type="entry name" value="FAD/NAD-bd_sf"/>
</dbReference>
<keyword evidence="7" id="KW-1185">Reference proteome</keyword>
<dbReference type="RefSeq" id="WP_125569890.1">
    <property type="nucleotide sequence ID" value="NZ_AP019307.1"/>
</dbReference>
<dbReference type="GO" id="GO:0004174">
    <property type="term" value="F:electron-transferring-flavoprotein dehydrogenase activity"/>
    <property type="evidence" value="ECO:0007669"/>
    <property type="project" value="TreeGrafter"/>
</dbReference>
<evidence type="ECO:0000256" key="2">
    <source>
        <dbReference type="ARBA" id="ARBA00022630"/>
    </source>
</evidence>
<proteinExistence type="inferred from homology"/>
<dbReference type="GO" id="GO:0050660">
    <property type="term" value="F:flavin adenine dinucleotide binding"/>
    <property type="evidence" value="ECO:0007669"/>
    <property type="project" value="TreeGrafter"/>
</dbReference>
<dbReference type="OrthoDB" id="3762539at2"/>
<dbReference type="Gene3D" id="3.50.50.100">
    <property type="match status" value="1"/>
</dbReference>
<evidence type="ECO:0000256" key="3">
    <source>
        <dbReference type="ARBA" id="ARBA00022827"/>
    </source>
</evidence>
<protein>
    <submittedName>
        <fullName evidence="6">Pyridine nucleotide-disulfide oxidoreductase</fullName>
    </submittedName>
</protein>
<keyword evidence="2" id="KW-0285">Flavoprotein</keyword>
<reference evidence="6 7" key="1">
    <citation type="submission" date="2018-11" db="EMBL/GenBank/DDBJ databases">
        <title>Complete genome sequence of Nocardioides baekrokdamisoli strain KCTC 39748.</title>
        <authorList>
            <person name="Kang S.W."/>
            <person name="Lee K.C."/>
            <person name="Kim K.K."/>
            <person name="Kim J.S."/>
            <person name="Kim D.S."/>
            <person name="Ko S.H."/>
            <person name="Yang S.H."/>
            <person name="Shin Y.K."/>
            <person name="Lee J.S."/>
        </authorList>
    </citation>
    <scope>NUCLEOTIDE SEQUENCE [LARGE SCALE GENOMIC DNA]</scope>
    <source>
        <strain evidence="6 7">KCTC 39748</strain>
    </source>
</reference>
<feature type="domain" description="FAD/NAD(P)-binding" evidence="5">
    <location>
        <begin position="73"/>
        <end position="284"/>
    </location>
</feature>
<dbReference type="AlphaFoldDB" id="A0A3G9IHY8"/>
<sequence length="375" mass="41501">MTARPRVVIAGFGDTGVLVGIHLSRFADVVGISSKPGLVSGQELGLRLTRPEVWRRDYWVGFDRYRRLDAARTLHATVAGIDPSRRCLQIVDADGVEREQPYDVLVISTGVTNGFWRTPELQTSSVVEQQLNEAYDRIASAPTVAVIGGGAAAVSCAWNIAHTWLDKRVDLYFPGEAALRHHHRRVWASLERRLRARGVGIHPGHRAALGEDFTASQVSTEPVEWATGQQSATADVVLWTIGRVTPNTGWLPAEALDDHGFVVTDEFLRVPGIPGAYAIGDVAATDPLRSSARARADRLLAHNIRADLGRGRPRRFTPLRWRWGSVLGTQHDRLEVFGPSGRSMTIPNWSALQPWIVGRGIYGGIRRRRPLLRRH</sequence>
<name>A0A3G9IHY8_9ACTN</name>